<dbReference type="PANTHER" id="PTHR35525">
    <property type="entry name" value="BLL6575 PROTEIN"/>
    <property type="match status" value="1"/>
</dbReference>
<dbReference type="PANTHER" id="PTHR35525:SF3">
    <property type="entry name" value="BLL6575 PROTEIN"/>
    <property type="match status" value="1"/>
</dbReference>
<dbReference type="SUPFAM" id="SSF160904">
    <property type="entry name" value="Jann2411-like"/>
    <property type="match status" value="1"/>
</dbReference>
<dbReference type="Pfam" id="PF07336">
    <property type="entry name" value="ABATE"/>
    <property type="match status" value="1"/>
</dbReference>
<evidence type="ECO:0000259" key="1">
    <source>
        <dbReference type="Pfam" id="PF11706"/>
    </source>
</evidence>
<dbReference type="InterPro" id="IPR010852">
    <property type="entry name" value="ABATE"/>
</dbReference>
<dbReference type="Pfam" id="PF11706">
    <property type="entry name" value="zf-CGNR"/>
    <property type="match status" value="1"/>
</dbReference>
<gene>
    <name evidence="2" type="ORF">RM590_00290</name>
</gene>
<organism evidence="2 3">
    <name type="scientific">Streptomyces litchfieldiae</name>
    <dbReference type="NCBI Taxonomy" id="3075543"/>
    <lineage>
        <taxon>Bacteria</taxon>
        <taxon>Bacillati</taxon>
        <taxon>Actinomycetota</taxon>
        <taxon>Actinomycetes</taxon>
        <taxon>Kitasatosporales</taxon>
        <taxon>Streptomycetaceae</taxon>
        <taxon>Streptomyces</taxon>
    </lineage>
</organism>
<sequence length="212" mass="22480">MSPSPPPTDPEEPGSRLALALAVTIRHDGHGGVADDLRTPDGLTAWVTEHAGALRHALDAREFIADGAALSAVRALREAVRALFARAVRPGPPSRADAHRLLPEPEAVARLNAAAALVPAAPALHWPPGAAAPTAGAAWPPGPPAADRLTAALAHDAIAFLAGPDRARLRACQGPRCVRYFMKDHPRQEWCKPSCGNRARVARHHRRHRAES</sequence>
<name>A0ABU2MHQ3_9ACTN</name>
<dbReference type="InterPro" id="IPR023286">
    <property type="entry name" value="ABATE_dom_sf"/>
</dbReference>
<dbReference type="Proteomes" id="UP001183246">
    <property type="component" value="Unassembled WGS sequence"/>
</dbReference>
<dbReference type="InterPro" id="IPR021005">
    <property type="entry name" value="Znf_CGNR"/>
</dbReference>
<dbReference type="RefSeq" id="WP_311702203.1">
    <property type="nucleotide sequence ID" value="NZ_JAVREL010000001.1"/>
</dbReference>
<keyword evidence="3" id="KW-1185">Reference proteome</keyword>
<feature type="domain" description="Zinc finger CGNR" evidence="1">
    <location>
        <begin position="168"/>
        <end position="208"/>
    </location>
</feature>
<accession>A0ABU2MHQ3</accession>
<evidence type="ECO:0000313" key="2">
    <source>
        <dbReference type="EMBL" id="MDT0341106.1"/>
    </source>
</evidence>
<protein>
    <submittedName>
        <fullName evidence="2">ABATE domain-containing protein</fullName>
    </submittedName>
</protein>
<dbReference type="Gene3D" id="1.10.3300.10">
    <property type="entry name" value="Jann2411-like domain"/>
    <property type="match status" value="1"/>
</dbReference>
<proteinExistence type="predicted"/>
<comment type="caution">
    <text evidence="2">The sequence shown here is derived from an EMBL/GenBank/DDBJ whole genome shotgun (WGS) entry which is preliminary data.</text>
</comment>
<dbReference type="EMBL" id="JAVREL010000001">
    <property type="protein sequence ID" value="MDT0341106.1"/>
    <property type="molecule type" value="Genomic_DNA"/>
</dbReference>
<evidence type="ECO:0000313" key="3">
    <source>
        <dbReference type="Proteomes" id="UP001183246"/>
    </source>
</evidence>
<reference evidence="3" key="1">
    <citation type="submission" date="2023-07" db="EMBL/GenBank/DDBJ databases">
        <title>30 novel species of actinomycetes from the DSMZ collection.</title>
        <authorList>
            <person name="Nouioui I."/>
        </authorList>
    </citation>
    <scope>NUCLEOTIDE SEQUENCE [LARGE SCALE GENOMIC DNA]</scope>
    <source>
        <strain evidence="3">DSM 44938</strain>
    </source>
</reference>